<dbReference type="InterPro" id="IPR023101">
    <property type="entry name" value="AF1862-like_dom_sf"/>
</dbReference>
<dbReference type="Proteomes" id="UP000010845">
    <property type="component" value="Chromosome"/>
</dbReference>
<dbReference type="KEGG" id="tto:Thethe_00881"/>
<dbReference type="Gene3D" id="1.10.520.30">
    <property type="entry name" value="AF1862-like domain"/>
    <property type="match status" value="1"/>
</dbReference>
<organism evidence="6 7">
    <name type="scientific">Thermoanaerobacterium thermosaccharolyticum M0795</name>
    <dbReference type="NCBI Taxonomy" id="698948"/>
    <lineage>
        <taxon>Bacteria</taxon>
        <taxon>Bacillati</taxon>
        <taxon>Bacillota</taxon>
        <taxon>Clostridia</taxon>
        <taxon>Thermoanaerobacterales</taxon>
        <taxon>Thermoanaerobacteraceae</taxon>
        <taxon>Thermoanaerobacterium</taxon>
    </lineage>
</organism>
<dbReference type="HOGENOM" id="CLU_120836_0_0_9"/>
<evidence type="ECO:0000256" key="1">
    <source>
        <dbReference type="ARBA" id="ARBA00004496"/>
    </source>
</evidence>
<dbReference type="PATRIC" id="fig|698948.3.peg.873"/>
<proteinExistence type="inferred from homology"/>
<evidence type="ECO:0000256" key="3">
    <source>
        <dbReference type="ARBA" id="ARBA00022490"/>
    </source>
</evidence>
<dbReference type="SUPFAM" id="SSF158568">
    <property type="entry name" value="AF1862-like"/>
    <property type="match status" value="1"/>
</dbReference>
<gene>
    <name evidence="6" type="ORF">Thethe_00881</name>
</gene>
<sequence>MPEIESIKATVNKRAKYAYECVKNVKENEDKKVGSYYKSYSKRLMALIKTNGLAMTLAFVKSSKNKSNGEAYDLLYRDIDNWLKSPNCPVSALYNKYQEKDMVERVVSFESYYYRIITKEVMEFINWVRRFAEGMIIDDSDSKD</sequence>
<dbReference type="GO" id="GO:0051607">
    <property type="term" value="P:defense response to virus"/>
    <property type="evidence" value="ECO:0007669"/>
    <property type="project" value="UniProtKB-KW"/>
</dbReference>
<reference evidence="6 7" key="1">
    <citation type="submission" date="2012-03" db="EMBL/GenBank/DDBJ databases">
        <title>Complete sequence of chromosome of Thermoanaerobacterium thermosaccharolyticum M0795.</title>
        <authorList>
            <consortium name="US DOE Joint Genome Institute"/>
            <person name="Lucas S."/>
            <person name="Han J."/>
            <person name="Lapidus A."/>
            <person name="Cheng J.-F."/>
            <person name="Goodwin L."/>
            <person name="Pitluck S."/>
            <person name="Peters L."/>
            <person name="Teshima H."/>
            <person name="Detter J.C."/>
            <person name="Han C."/>
            <person name="Tapia R."/>
            <person name="Land M."/>
            <person name="Hauser L."/>
            <person name="Kyrpides N."/>
            <person name="Ivanova N."/>
            <person name="Pagani I."/>
            <person name="Feinberg L."/>
            <person name="Folden J."/>
            <person name="Hogsett D."/>
            <person name="Shaw J."/>
            <person name="Woyke T."/>
        </authorList>
    </citation>
    <scope>NUCLEOTIDE SEQUENCE [LARGE SCALE GENOMIC DNA]</scope>
    <source>
        <strain evidence="6 7">M0795</strain>
    </source>
</reference>
<comment type="subcellular location">
    <subcellularLocation>
        <location evidence="1">Cytoplasm</location>
    </subcellularLocation>
</comment>
<dbReference type="Pfam" id="PF09701">
    <property type="entry name" value="Cas_Cmr5"/>
    <property type="match status" value="1"/>
</dbReference>
<evidence type="ECO:0000256" key="5">
    <source>
        <dbReference type="ARBA" id="ARBA00030001"/>
    </source>
</evidence>
<evidence type="ECO:0000256" key="4">
    <source>
        <dbReference type="ARBA" id="ARBA00023118"/>
    </source>
</evidence>
<dbReference type="AlphaFoldDB" id="L0IKP0"/>
<dbReference type="EMBL" id="CP003066">
    <property type="protein sequence ID" value="AGB18552.1"/>
    <property type="molecule type" value="Genomic_DNA"/>
</dbReference>
<evidence type="ECO:0000313" key="6">
    <source>
        <dbReference type="EMBL" id="AGB18552.1"/>
    </source>
</evidence>
<dbReference type="NCBIfam" id="TIGR01881">
    <property type="entry name" value="cas_Cmr5"/>
    <property type="match status" value="1"/>
</dbReference>
<accession>L0IKP0</accession>
<name>L0IKP0_THETR</name>
<keyword evidence="3" id="KW-0963">Cytoplasm</keyword>
<dbReference type="RefSeq" id="WP_015311243.1">
    <property type="nucleotide sequence ID" value="NC_019970.1"/>
</dbReference>
<dbReference type="GO" id="GO:0005737">
    <property type="term" value="C:cytoplasm"/>
    <property type="evidence" value="ECO:0007669"/>
    <property type="project" value="UniProtKB-SubCell"/>
</dbReference>
<dbReference type="CDD" id="cd09749">
    <property type="entry name" value="Cmr5_III-B"/>
    <property type="match status" value="1"/>
</dbReference>
<dbReference type="InterPro" id="IPR010160">
    <property type="entry name" value="CRISPR-assoc_prot_Cmr5"/>
</dbReference>
<comment type="similarity">
    <text evidence="2">Belongs to the CRISPR system Cmr5 family.</text>
</comment>
<evidence type="ECO:0000256" key="2">
    <source>
        <dbReference type="ARBA" id="ARBA00006161"/>
    </source>
</evidence>
<protein>
    <recommendedName>
        <fullName evidence="5">CRISPR type III-B/RAMP module-associated protein Cmr5</fullName>
    </recommendedName>
</protein>
<evidence type="ECO:0000313" key="7">
    <source>
        <dbReference type="Proteomes" id="UP000010845"/>
    </source>
</evidence>
<keyword evidence="4" id="KW-0051">Antiviral defense</keyword>